<evidence type="ECO:0000313" key="2">
    <source>
        <dbReference type="EMBL" id="RDH28335.1"/>
    </source>
</evidence>
<dbReference type="EMBL" id="KZ852077">
    <property type="protein sequence ID" value="RDH28335.1"/>
    <property type="molecule type" value="Genomic_DNA"/>
</dbReference>
<reference evidence="2 3" key="1">
    <citation type="submission" date="2018-07" db="EMBL/GenBank/DDBJ databases">
        <title>The genomes of Aspergillus section Nigri reveals drivers in fungal speciation.</title>
        <authorList>
            <consortium name="DOE Joint Genome Institute"/>
            <person name="Vesth T.C."/>
            <person name="Nybo J."/>
            <person name="Theobald S."/>
            <person name="Brandl J."/>
            <person name="Frisvad J.C."/>
            <person name="Nielsen K.F."/>
            <person name="Lyhne E.K."/>
            <person name="Kogle M.E."/>
            <person name="Kuo A."/>
            <person name="Riley R."/>
            <person name="Clum A."/>
            <person name="Nolan M."/>
            <person name="Lipzen A."/>
            <person name="Salamov A."/>
            <person name="Henrissat B."/>
            <person name="Wiebenga A."/>
            <person name="De vries R.P."/>
            <person name="Grigoriev I.V."/>
            <person name="Mortensen U.H."/>
            <person name="Andersen M.R."/>
            <person name="Baker S.E."/>
        </authorList>
    </citation>
    <scope>NUCLEOTIDE SEQUENCE [LARGE SCALE GENOMIC DNA]</scope>
    <source>
        <strain evidence="2 3">CBS 139.54b</strain>
    </source>
</reference>
<keyword evidence="1" id="KW-0812">Transmembrane</keyword>
<dbReference type="AlphaFoldDB" id="A0A3F3PN13"/>
<dbReference type="GeneID" id="38136267"/>
<proteinExistence type="predicted"/>
<organism evidence="2 3">
    <name type="scientific">Aspergillus welwitschiae</name>
    <dbReference type="NCBI Taxonomy" id="1341132"/>
    <lineage>
        <taxon>Eukaryota</taxon>
        <taxon>Fungi</taxon>
        <taxon>Dikarya</taxon>
        <taxon>Ascomycota</taxon>
        <taxon>Pezizomycotina</taxon>
        <taxon>Eurotiomycetes</taxon>
        <taxon>Eurotiomycetidae</taxon>
        <taxon>Eurotiales</taxon>
        <taxon>Aspergillaceae</taxon>
        <taxon>Aspergillus</taxon>
        <taxon>Aspergillus subgen. Circumdati</taxon>
    </lineage>
</organism>
<feature type="transmembrane region" description="Helical" evidence="1">
    <location>
        <begin position="27"/>
        <end position="44"/>
    </location>
</feature>
<keyword evidence="1" id="KW-1133">Transmembrane helix</keyword>
<evidence type="ECO:0000313" key="3">
    <source>
        <dbReference type="Proteomes" id="UP000253729"/>
    </source>
</evidence>
<gene>
    <name evidence="2" type="ORF">BDQ94DRAFT_152165</name>
</gene>
<evidence type="ECO:0000256" key="1">
    <source>
        <dbReference type="SAM" id="Phobius"/>
    </source>
</evidence>
<keyword evidence="1" id="KW-0472">Membrane</keyword>
<protein>
    <submittedName>
        <fullName evidence="2">Uncharacterized protein</fullName>
    </submittedName>
</protein>
<dbReference type="Proteomes" id="UP000253729">
    <property type="component" value="Unassembled WGS sequence"/>
</dbReference>
<keyword evidence="3" id="KW-1185">Reference proteome</keyword>
<sequence>MIAHIPIPLFALGIVLAKPLTAFRDKDLLLLLLLLPLFFPLCFLQGGGGERE</sequence>
<dbReference type="RefSeq" id="XP_026621357.1">
    <property type="nucleotide sequence ID" value="XM_026767911.1"/>
</dbReference>
<name>A0A3F3PN13_9EURO</name>
<accession>A0A3F3PN13</accession>